<dbReference type="PANTHER" id="PTHR37610:SF78">
    <property type="entry name" value="GAG-POLYPEPTIDE OF LTR COPIA-TYPE-RELATED"/>
    <property type="match status" value="1"/>
</dbReference>
<reference evidence="2 3" key="1">
    <citation type="journal article" date="2015" name="Proc. Natl. Acad. Sci. U.S.A.">
        <title>The resurrection genome of Boea hygrometrica: A blueprint for survival of dehydration.</title>
        <authorList>
            <person name="Xiao L."/>
            <person name="Yang G."/>
            <person name="Zhang L."/>
            <person name="Yang X."/>
            <person name="Zhao S."/>
            <person name="Ji Z."/>
            <person name="Zhou Q."/>
            <person name="Hu M."/>
            <person name="Wang Y."/>
            <person name="Chen M."/>
            <person name="Xu Y."/>
            <person name="Jin H."/>
            <person name="Xiao X."/>
            <person name="Hu G."/>
            <person name="Bao F."/>
            <person name="Hu Y."/>
            <person name="Wan P."/>
            <person name="Li L."/>
            <person name="Deng X."/>
            <person name="Kuang T."/>
            <person name="Xiang C."/>
            <person name="Zhu J.K."/>
            <person name="Oliver M.J."/>
            <person name="He Y."/>
        </authorList>
    </citation>
    <scope>NUCLEOTIDE SEQUENCE [LARGE SCALE GENOMIC DNA]</scope>
    <source>
        <strain evidence="3">cv. XS01</strain>
    </source>
</reference>
<sequence length="104" mass="11778">MLLALIAKNKVGFIDGSCVRPSDRSPSLHKWERCNAIVLSWIMSSVSKEIFVGIVYCTEASKVWADLKERFNKVSGSRIYSIQREIVCMKQGSSLISIYFSKLK</sequence>
<dbReference type="EMBL" id="KV008291">
    <property type="protein sequence ID" value="KZV30394.1"/>
    <property type="molecule type" value="Genomic_DNA"/>
</dbReference>
<organism evidence="2 3">
    <name type="scientific">Dorcoceras hygrometricum</name>
    <dbReference type="NCBI Taxonomy" id="472368"/>
    <lineage>
        <taxon>Eukaryota</taxon>
        <taxon>Viridiplantae</taxon>
        <taxon>Streptophyta</taxon>
        <taxon>Embryophyta</taxon>
        <taxon>Tracheophyta</taxon>
        <taxon>Spermatophyta</taxon>
        <taxon>Magnoliopsida</taxon>
        <taxon>eudicotyledons</taxon>
        <taxon>Gunneridae</taxon>
        <taxon>Pentapetalae</taxon>
        <taxon>asterids</taxon>
        <taxon>lamiids</taxon>
        <taxon>Lamiales</taxon>
        <taxon>Gesneriaceae</taxon>
        <taxon>Didymocarpoideae</taxon>
        <taxon>Trichosporeae</taxon>
        <taxon>Loxocarpinae</taxon>
        <taxon>Dorcoceras</taxon>
    </lineage>
</organism>
<feature type="domain" description="Retrotransposon Copia-like N-terminal" evidence="1">
    <location>
        <begin position="1"/>
        <end position="21"/>
    </location>
</feature>
<gene>
    <name evidence="2" type="ORF">F511_21094</name>
</gene>
<dbReference type="Proteomes" id="UP000250235">
    <property type="component" value="Unassembled WGS sequence"/>
</dbReference>
<dbReference type="PANTHER" id="PTHR37610">
    <property type="entry name" value="CCHC-TYPE DOMAIN-CONTAINING PROTEIN"/>
    <property type="match status" value="1"/>
</dbReference>
<evidence type="ECO:0000313" key="2">
    <source>
        <dbReference type="EMBL" id="KZV30394.1"/>
    </source>
</evidence>
<dbReference type="Pfam" id="PF14244">
    <property type="entry name" value="Retrotran_gag_3"/>
    <property type="match status" value="1"/>
</dbReference>
<keyword evidence="3" id="KW-1185">Reference proteome</keyword>
<proteinExistence type="predicted"/>
<evidence type="ECO:0000259" key="1">
    <source>
        <dbReference type="Pfam" id="PF14244"/>
    </source>
</evidence>
<dbReference type="AlphaFoldDB" id="A0A2Z7B7E8"/>
<evidence type="ECO:0000313" key="3">
    <source>
        <dbReference type="Proteomes" id="UP000250235"/>
    </source>
</evidence>
<dbReference type="OrthoDB" id="911950at2759"/>
<name>A0A2Z7B7E8_9LAMI</name>
<accession>A0A2Z7B7E8</accession>
<protein>
    <recommendedName>
        <fullName evidence="1">Retrotransposon Copia-like N-terminal domain-containing protein</fullName>
    </recommendedName>
</protein>
<dbReference type="InterPro" id="IPR029472">
    <property type="entry name" value="Copia-like_N"/>
</dbReference>